<dbReference type="PROSITE" id="PS01186">
    <property type="entry name" value="EGF_2"/>
    <property type="match status" value="1"/>
</dbReference>
<dbReference type="EMBL" id="CAXKWB010101542">
    <property type="protein sequence ID" value="CAL4225557.1"/>
    <property type="molecule type" value="Genomic_DNA"/>
</dbReference>
<keyword evidence="1" id="KW-1015">Disulfide bond</keyword>
<gene>
    <name evidence="3" type="ORF">MNOR_LOCUS39387</name>
</gene>
<evidence type="ECO:0000259" key="2">
    <source>
        <dbReference type="PROSITE" id="PS50026"/>
    </source>
</evidence>
<dbReference type="AlphaFoldDB" id="A0AAV2SQ60"/>
<feature type="non-terminal residue" evidence="3">
    <location>
        <position position="1"/>
    </location>
</feature>
<feature type="non-terminal residue" evidence="3">
    <location>
        <position position="120"/>
    </location>
</feature>
<feature type="disulfide bond" evidence="1">
    <location>
        <begin position="90"/>
        <end position="99"/>
    </location>
</feature>
<proteinExistence type="predicted"/>
<evidence type="ECO:0000256" key="1">
    <source>
        <dbReference type="PROSITE-ProRule" id="PRU00076"/>
    </source>
</evidence>
<keyword evidence="4" id="KW-1185">Reference proteome</keyword>
<comment type="caution">
    <text evidence="1">Lacks conserved residue(s) required for the propagation of feature annotation.</text>
</comment>
<evidence type="ECO:0000313" key="4">
    <source>
        <dbReference type="Proteomes" id="UP001497623"/>
    </source>
</evidence>
<sequence>ADICVALVTESSFIERAPGRPYWDDSCSWSDFRALCQSPCSPHCDHGVCISKNKCECEEYWMGNLCNDYVCPNGCGGSNGQCTGPNSCTCNTGYTGASCESYDCSGDCGGIIRGRCTEPN</sequence>
<dbReference type="PROSITE" id="PS00022">
    <property type="entry name" value="EGF_1"/>
    <property type="match status" value="1"/>
</dbReference>
<dbReference type="SMART" id="SM00181">
    <property type="entry name" value="EGF"/>
    <property type="match status" value="2"/>
</dbReference>
<organism evidence="3 4">
    <name type="scientific">Meganyctiphanes norvegica</name>
    <name type="common">Northern krill</name>
    <name type="synonym">Thysanopoda norvegica</name>
    <dbReference type="NCBI Taxonomy" id="48144"/>
    <lineage>
        <taxon>Eukaryota</taxon>
        <taxon>Metazoa</taxon>
        <taxon>Ecdysozoa</taxon>
        <taxon>Arthropoda</taxon>
        <taxon>Crustacea</taxon>
        <taxon>Multicrustacea</taxon>
        <taxon>Malacostraca</taxon>
        <taxon>Eumalacostraca</taxon>
        <taxon>Eucarida</taxon>
        <taxon>Euphausiacea</taxon>
        <taxon>Euphausiidae</taxon>
        <taxon>Meganyctiphanes</taxon>
    </lineage>
</organism>
<name>A0AAV2SQ60_MEGNR</name>
<dbReference type="PROSITE" id="PS50026">
    <property type="entry name" value="EGF_3"/>
    <property type="match status" value="1"/>
</dbReference>
<dbReference type="Gene3D" id="2.10.25.10">
    <property type="entry name" value="Laminin"/>
    <property type="match status" value="2"/>
</dbReference>
<evidence type="ECO:0000313" key="3">
    <source>
        <dbReference type="EMBL" id="CAL4225557.1"/>
    </source>
</evidence>
<reference evidence="3 4" key="1">
    <citation type="submission" date="2024-05" db="EMBL/GenBank/DDBJ databases">
        <authorList>
            <person name="Wallberg A."/>
        </authorList>
    </citation>
    <scope>NUCLEOTIDE SEQUENCE [LARGE SCALE GENOMIC DNA]</scope>
</reference>
<protein>
    <recommendedName>
        <fullName evidence="2">EGF-like domain-containing protein</fullName>
    </recommendedName>
</protein>
<keyword evidence="1" id="KW-0245">EGF-like domain</keyword>
<feature type="domain" description="EGF-like" evidence="2">
    <location>
        <begin position="67"/>
        <end position="100"/>
    </location>
</feature>
<accession>A0AAV2SQ60</accession>
<dbReference type="Proteomes" id="UP001497623">
    <property type="component" value="Unassembled WGS sequence"/>
</dbReference>
<comment type="caution">
    <text evidence="3">The sequence shown here is derived from an EMBL/GenBank/DDBJ whole genome shotgun (WGS) entry which is preliminary data.</text>
</comment>
<dbReference type="InterPro" id="IPR000742">
    <property type="entry name" value="EGF"/>
</dbReference>